<dbReference type="Pfam" id="PF00905">
    <property type="entry name" value="Transpeptidase"/>
    <property type="match status" value="1"/>
</dbReference>
<dbReference type="InterPro" id="IPR001460">
    <property type="entry name" value="PCN-bd_Tpept"/>
</dbReference>
<feature type="domain" description="Penicillin binding protein A dimerisation" evidence="3">
    <location>
        <begin position="55"/>
        <end position="131"/>
    </location>
</feature>
<dbReference type="Proteomes" id="UP001078443">
    <property type="component" value="Unassembled WGS sequence"/>
</dbReference>
<reference evidence="4" key="1">
    <citation type="submission" date="2022-12" db="EMBL/GenBank/DDBJ databases">
        <authorList>
            <person name="Wang J."/>
        </authorList>
    </citation>
    <scope>NUCLEOTIDE SEQUENCE</scope>
    <source>
        <strain evidence="4">HY-45-18</strain>
    </source>
</reference>
<dbReference type="InterPro" id="IPR036138">
    <property type="entry name" value="PBP_dimer_sf"/>
</dbReference>
<keyword evidence="1" id="KW-0472">Membrane</keyword>
<accession>A0ABT4CWD1</accession>
<dbReference type="SUPFAM" id="SSF56601">
    <property type="entry name" value="beta-lactamase/transpeptidase-like"/>
    <property type="match status" value="1"/>
</dbReference>
<dbReference type="Gene3D" id="3.40.710.10">
    <property type="entry name" value="DD-peptidase/beta-lactamase superfamily"/>
    <property type="match status" value="1"/>
</dbReference>
<evidence type="ECO:0000313" key="4">
    <source>
        <dbReference type="EMBL" id="MCY6483298.1"/>
    </source>
</evidence>
<protein>
    <submittedName>
        <fullName evidence="4">Penicillin-binding transpeptidase domain-containing protein</fullName>
    </submittedName>
</protein>
<gene>
    <name evidence="4" type="ORF">OW763_02870</name>
</gene>
<organism evidence="4 5">
    <name type="scientific">Clostridium aestuarii</name>
    <dbReference type="NCBI Taxonomy" id="338193"/>
    <lineage>
        <taxon>Bacteria</taxon>
        <taxon>Bacillati</taxon>
        <taxon>Bacillota</taxon>
        <taxon>Clostridia</taxon>
        <taxon>Eubacteriales</taxon>
        <taxon>Clostridiaceae</taxon>
        <taxon>Clostridium</taxon>
    </lineage>
</organism>
<dbReference type="Pfam" id="PF21922">
    <property type="entry name" value="PBP_dimer_2"/>
    <property type="match status" value="1"/>
</dbReference>
<feature type="domain" description="Penicillin-binding protein transpeptidase" evidence="2">
    <location>
        <begin position="158"/>
        <end position="465"/>
    </location>
</feature>
<dbReference type="InterPro" id="IPR012338">
    <property type="entry name" value="Beta-lactam/transpept-like"/>
</dbReference>
<name>A0ABT4CWD1_9CLOT</name>
<dbReference type="Gene3D" id="3.90.1310.10">
    <property type="entry name" value="Penicillin-binding protein 2a (Domain 2)"/>
    <property type="match status" value="1"/>
</dbReference>
<dbReference type="PANTHER" id="PTHR30627">
    <property type="entry name" value="PEPTIDOGLYCAN D,D-TRANSPEPTIDASE"/>
    <property type="match status" value="1"/>
</dbReference>
<keyword evidence="1" id="KW-1133">Transmembrane helix</keyword>
<evidence type="ECO:0000313" key="5">
    <source>
        <dbReference type="Proteomes" id="UP001078443"/>
    </source>
</evidence>
<evidence type="ECO:0000256" key="1">
    <source>
        <dbReference type="SAM" id="Phobius"/>
    </source>
</evidence>
<sequence length="471" mass="52223">MNDISKNIKNVLGVFLVCFLGVILYITYFEIFKAEDIISSPYNKRLLAKRNAILRGTIYDRNMNPLTKSEKSNSFNQERTYLYGEIFANVIGYISPRYGITGLERKYDSTLIGADTMDLSKFFETITEKSNRIGYNLRTTLDYNIQKRAYDLLGNNKGAVVVLNPKNGEVLAMVSKPSYNPNNLDKNWKKINSNKDNPLYNRATLGLYPPGSIFKIITSVSALENIEGINKKIFKDEGILVFNSKESLENYNGEKLGEIGLSEAFVESSNVVFGKLGIELGNYNLRNTAEKFYFNKNIPINDFNVNKGSFPSLRRNEQGNIAQSAIGQGEVIVSPMHMALVTGAIANDGIMMKPFLVKDILNSKENTVKKIKTESLGKITSKQNARIIKKFMKKTVDEGTGKNARINGINICGKTGTAENGEGASHSWFVGFAPYSKPTVVVAVIVENGGVGGVKAAKIAKQVIQEALYNK</sequence>
<dbReference type="RefSeq" id="WP_268039552.1">
    <property type="nucleotide sequence ID" value="NZ_JAPQER010000001.1"/>
</dbReference>
<feature type="transmembrane region" description="Helical" evidence="1">
    <location>
        <begin position="12"/>
        <end position="31"/>
    </location>
</feature>
<dbReference type="InterPro" id="IPR050515">
    <property type="entry name" value="Beta-lactam/transpept"/>
</dbReference>
<proteinExistence type="predicted"/>
<comment type="caution">
    <text evidence="4">The sequence shown here is derived from an EMBL/GenBank/DDBJ whole genome shotgun (WGS) entry which is preliminary data.</text>
</comment>
<dbReference type="EMBL" id="JAPQER010000001">
    <property type="protein sequence ID" value="MCY6483298.1"/>
    <property type="molecule type" value="Genomic_DNA"/>
</dbReference>
<keyword evidence="1" id="KW-0812">Transmembrane</keyword>
<keyword evidence="5" id="KW-1185">Reference proteome</keyword>
<evidence type="ECO:0000259" key="2">
    <source>
        <dbReference type="Pfam" id="PF00905"/>
    </source>
</evidence>
<dbReference type="SUPFAM" id="SSF56519">
    <property type="entry name" value="Penicillin binding protein dimerisation domain"/>
    <property type="match status" value="1"/>
</dbReference>
<evidence type="ECO:0000259" key="3">
    <source>
        <dbReference type="Pfam" id="PF21922"/>
    </source>
</evidence>
<dbReference type="InterPro" id="IPR054120">
    <property type="entry name" value="PBPA_dimer"/>
</dbReference>
<dbReference type="PANTHER" id="PTHR30627:SF24">
    <property type="entry name" value="PENICILLIN-BINDING PROTEIN 4B"/>
    <property type="match status" value="1"/>
</dbReference>